<name>A0A1H6KPM4_9GAMM</name>
<evidence type="ECO:0000313" key="2">
    <source>
        <dbReference type="Proteomes" id="UP000198559"/>
    </source>
</evidence>
<proteinExistence type="predicted"/>
<dbReference type="EMBL" id="CVUD02000113">
    <property type="protein sequence ID" value="SEH73507.1"/>
    <property type="molecule type" value="Genomic_DNA"/>
</dbReference>
<reference evidence="2" key="1">
    <citation type="submission" date="2016-06" db="EMBL/GenBank/DDBJ databases">
        <authorList>
            <person name="Petersen J."/>
            <person name="Sayavedra L."/>
        </authorList>
    </citation>
    <scope>NUCLEOTIDE SEQUENCE [LARGE SCALE GENOMIC DNA]</scope>
    <source>
        <strain evidence="2">BazSymB</strain>
    </source>
</reference>
<accession>A0A1H6KPM4</accession>
<protein>
    <submittedName>
        <fullName evidence="1">Uncharacterized protein</fullName>
    </submittedName>
</protein>
<sequence>MRTGFFYCCLFLLPWPDSKAVMQGSAKPYRPVRLWFRPPYKIQ</sequence>
<gene>
    <name evidence="1" type="ORF">BAZSYMB_SCAFFOLD00117_0</name>
</gene>
<dbReference type="Proteomes" id="UP000198559">
    <property type="component" value="Unassembled WGS sequence"/>
</dbReference>
<evidence type="ECO:0000313" key="1">
    <source>
        <dbReference type="EMBL" id="SEH73507.1"/>
    </source>
</evidence>
<dbReference type="AlphaFoldDB" id="A0A1H6KPM4"/>
<organism evidence="1 2">
    <name type="scientific">Bathymodiolus azoricus thioautotrophic gill symbiont</name>
    <dbReference type="NCBI Taxonomy" id="235205"/>
    <lineage>
        <taxon>Bacteria</taxon>
        <taxon>Pseudomonadati</taxon>
        <taxon>Pseudomonadota</taxon>
        <taxon>Gammaproteobacteria</taxon>
        <taxon>sulfur-oxidizing symbionts</taxon>
    </lineage>
</organism>